<accession>G5GGK7</accession>
<dbReference type="EMBL" id="ACZL01000012">
    <property type="protein sequence ID" value="EHI56167.1"/>
    <property type="molecule type" value="Genomic_DNA"/>
</dbReference>
<evidence type="ECO:0000313" key="3">
    <source>
        <dbReference type="Proteomes" id="UP000003011"/>
    </source>
</evidence>
<keyword evidence="1" id="KW-0812">Transmembrane</keyword>
<dbReference type="HOGENOM" id="CLU_791756_0_0_9"/>
<evidence type="ECO:0000256" key="1">
    <source>
        <dbReference type="SAM" id="Phobius"/>
    </source>
</evidence>
<keyword evidence="3" id="KW-1185">Reference proteome</keyword>
<dbReference type="OrthoDB" id="9773039at2"/>
<evidence type="ECO:0000313" key="2">
    <source>
        <dbReference type="EMBL" id="EHI56167.1"/>
    </source>
</evidence>
<dbReference type="RefSeq" id="WP_005539864.1">
    <property type="nucleotide sequence ID" value="NZ_JH378830.1"/>
</dbReference>
<name>G5GGK7_9FIRM</name>
<reference evidence="2 3" key="1">
    <citation type="submission" date="2011-08" db="EMBL/GenBank/DDBJ databases">
        <title>The Genome Sequence of Johnsonella ignava ATCC 51276.</title>
        <authorList>
            <consortium name="The Broad Institute Genome Sequencing Platform"/>
            <person name="Earl A."/>
            <person name="Ward D."/>
            <person name="Feldgarden M."/>
            <person name="Gevers D."/>
            <person name="Izard J."/>
            <person name="Blanton J.M."/>
            <person name="Baranova O.V."/>
            <person name="Dewhirst F.E."/>
            <person name="Young S.K."/>
            <person name="Zeng Q."/>
            <person name="Gargeya S."/>
            <person name="Fitzgerald M."/>
            <person name="Haas B."/>
            <person name="Abouelleil A."/>
            <person name="Alvarado L."/>
            <person name="Arachchi H.M."/>
            <person name="Berlin A."/>
            <person name="Brown A."/>
            <person name="Chapman S.B."/>
            <person name="Chen Z."/>
            <person name="Dunbar C."/>
            <person name="Freedman E."/>
            <person name="Gearin G."/>
            <person name="Gellesch M."/>
            <person name="Goldberg J."/>
            <person name="Griggs A."/>
            <person name="Gujja S."/>
            <person name="Heiman D."/>
            <person name="Howarth C."/>
            <person name="Larson L."/>
            <person name="Lui A."/>
            <person name="MacDonald P.J.P."/>
            <person name="Montmayeur A."/>
            <person name="Murphy C."/>
            <person name="Neiman D."/>
            <person name="Pearson M."/>
            <person name="Priest M."/>
            <person name="Roberts A."/>
            <person name="Saif S."/>
            <person name="Shea T."/>
            <person name="Shenoy N."/>
            <person name="Sisk P."/>
            <person name="Stolte C."/>
            <person name="Sykes S."/>
            <person name="Wortman J."/>
            <person name="Nusbaum C."/>
            <person name="Birren B."/>
        </authorList>
    </citation>
    <scope>NUCLEOTIDE SEQUENCE [LARGE SCALE GENOMIC DNA]</scope>
    <source>
        <strain evidence="2 3">ATCC 51276</strain>
    </source>
</reference>
<comment type="caution">
    <text evidence="2">The sequence shown here is derived from an EMBL/GenBank/DDBJ whole genome shotgun (WGS) entry which is preliminary data.</text>
</comment>
<dbReference type="STRING" id="679200.HMPREF9333_00697"/>
<dbReference type="Proteomes" id="UP000003011">
    <property type="component" value="Unassembled WGS sequence"/>
</dbReference>
<keyword evidence="1" id="KW-0472">Membrane</keyword>
<proteinExistence type="predicted"/>
<protein>
    <submittedName>
        <fullName evidence="2">Uncharacterized protein</fullName>
    </submittedName>
</protein>
<dbReference type="AlphaFoldDB" id="G5GGK7"/>
<sequence>MNNIENKNSSKKKNKTTPFILRLLCKCLFIFVLITSVFLAIHNVRETVLYIMEDQKAVIEMDKVNDFIFGKYDCRLKEIRKYKYFIIPILNDNDFITLRDCIVKLKNGKKINLKYVLTVDDFPDKFKYTDAYDLRADYYLPFRDRRRAEKECDLLLKEEGMEYNIVNSGIFYCPSADGSEESNLIVLDAKEYFSKVHNSDEYFVSIEEALKECHDLRYAPDIIKNIYLVLKKDEYEGGYRLCYMTAPQGIEGYLVEADVKVNTDGMFCVKSAKVFKYEKDWVNNARYSFDKSEAENKSGGFTGDDRLNEVLKEYDPEAALRITEIPMDDRIIYFWQMYYPNRKYGIP</sequence>
<gene>
    <name evidence="2" type="ORF">HMPREF9333_00697</name>
</gene>
<keyword evidence="1" id="KW-1133">Transmembrane helix</keyword>
<organism evidence="2 3">
    <name type="scientific">Johnsonella ignava ATCC 51276</name>
    <dbReference type="NCBI Taxonomy" id="679200"/>
    <lineage>
        <taxon>Bacteria</taxon>
        <taxon>Bacillati</taxon>
        <taxon>Bacillota</taxon>
        <taxon>Clostridia</taxon>
        <taxon>Lachnospirales</taxon>
        <taxon>Lachnospiraceae</taxon>
        <taxon>Johnsonella</taxon>
    </lineage>
</organism>
<feature type="transmembrane region" description="Helical" evidence="1">
    <location>
        <begin position="20"/>
        <end position="41"/>
    </location>
</feature>